<dbReference type="AlphaFoldDB" id="A0A1X7TL34"/>
<dbReference type="Pfam" id="PF05225">
    <property type="entry name" value="HTH_psq"/>
    <property type="match status" value="1"/>
</dbReference>
<dbReference type="Gene3D" id="1.10.10.60">
    <property type="entry name" value="Homeodomain-like"/>
    <property type="match status" value="1"/>
</dbReference>
<dbReference type="SUPFAM" id="SSF46689">
    <property type="entry name" value="Homeodomain-like"/>
    <property type="match status" value="1"/>
</dbReference>
<dbReference type="InParanoid" id="A0A1X7TL34"/>
<feature type="domain" description="HTH psq-type" evidence="1">
    <location>
        <begin position="12"/>
        <end position="48"/>
    </location>
</feature>
<accession>A0A1X7TL34</accession>
<dbReference type="OrthoDB" id="10031330at2759"/>
<protein>
    <recommendedName>
        <fullName evidence="1">HTH psq-type domain-containing protein</fullName>
    </recommendedName>
</protein>
<dbReference type="GO" id="GO:0003677">
    <property type="term" value="F:DNA binding"/>
    <property type="evidence" value="ECO:0007669"/>
    <property type="project" value="InterPro"/>
</dbReference>
<evidence type="ECO:0000259" key="1">
    <source>
        <dbReference type="Pfam" id="PF05225"/>
    </source>
</evidence>
<sequence length="92" mass="10564">MACKRKYWSQQAMEQAVASVKSDAMGLREAARCYNVPVETLRRRVKGLVPVECKQDPPTVLSKEEDQLYEYLINMADMGYGITRDTLMRLAF</sequence>
<dbReference type="InterPro" id="IPR007889">
    <property type="entry name" value="HTH_Psq"/>
</dbReference>
<evidence type="ECO:0000313" key="2">
    <source>
        <dbReference type="EnsemblMetazoa" id="Aqu2.1.15602_001"/>
    </source>
</evidence>
<reference evidence="2" key="1">
    <citation type="submission" date="2017-05" db="UniProtKB">
        <authorList>
            <consortium name="EnsemblMetazoa"/>
        </authorList>
    </citation>
    <scope>IDENTIFICATION</scope>
</reference>
<dbReference type="InterPro" id="IPR009057">
    <property type="entry name" value="Homeodomain-like_sf"/>
</dbReference>
<proteinExistence type="predicted"/>
<dbReference type="EnsemblMetazoa" id="Aqu2.1.15602_001">
    <property type="protein sequence ID" value="Aqu2.1.15602_001"/>
    <property type="gene ID" value="Aqu2.1.15602"/>
</dbReference>
<organism evidence="2">
    <name type="scientific">Amphimedon queenslandica</name>
    <name type="common">Sponge</name>
    <dbReference type="NCBI Taxonomy" id="400682"/>
    <lineage>
        <taxon>Eukaryota</taxon>
        <taxon>Metazoa</taxon>
        <taxon>Porifera</taxon>
        <taxon>Demospongiae</taxon>
        <taxon>Heteroscleromorpha</taxon>
        <taxon>Haplosclerida</taxon>
        <taxon>Niphatidae</taxon>
        <taxon>Amphimedon</taxon>
    </lineage>
</organism>
<name>A0A1X7TL34_AMPQE</name>